<proteinExistence type="predicted"/>
<dbReference type="InterPro" id="IPR055411">
    <property type="entry name" value="LRR_FXL15/At3g58940/PEG3-like"/>
</dbReference>
<dbReference type="Gramene" id="Al_scaffold_0005_1226">
    <property type="protein sequence ID" value="Al_scaffold_0005_1226"/>
    <property type="gene ID" value="Al_scaffold_0005_1226"/>
</dbReference>
<evidence type="ECO:0000259" key="1">
    <source>
        <dbReference type="Pfam" id="PF24758"/>
    </source>
</evidence>
<reference evidence="3" key="1">
    <citation type="journal article" date="2011" name="Nat. Genet.">
        <title>The Arabidopsis lyrata genome sequence and the basis of rapid genome size change.</title>
        <authorList>
            <person name="Hu T.T."/>
            <person name="Pattyn P."/>
            <person name="Bakker E.G."/>
            <person name="Cao J."/>
            <person name="Cheng J.-F."/>
            <person name="Clark R.M."/>
            <person name="Fahlgren N."/>
            <person name="Fawcett J.A."/>
            <person name="Grimwood J."/>
            <person name="Gundlach H."/>
            <person name="Haberer G."/>
            <person name="Hollister J.D."/>
            <person name="Ossowski S."/>
            <person name="Ottilar R.P."/>
            <person name="Salamov A.A."/>
            <person name="Schneeberger K."/>
            <person name="Spannagl M."/>
            <person name="Wang X."/>
            <person name="Yang L."/>
            <person name="Nasrallah M.E."/>
            <person name="Bergelson J."/>
            <person name="Carrington J.C."/>
            <person name="Gaut B.S."/>
            <person name="Schmutz J."/>
            <person name="Mayer K.F.X."/>
            <person name="Van de Peer Y."/>
            <person name="Grigoriev I.V."/>
            <person name="Nordborg M."/>
            <person name="Weigel D."/>
            <person name="Guo Y.-L."/>
        </authorList>
    </citation>
    <scope>NUCLEOTIDE SEQUENCE [LARGE SCALE GENOMIC DNA]</scope>
    <source>
        <strain evidence="3">cv. MN47</strain>
    </source>
</reference>
<feature type="domain" description="F-box/LRR-repeat protein 15/At3g58940/PEG3-like LRR" evidence="1">
    <location>
        <begin position="40"/>
        <end position="189"/>
    </location>
</feature>
<keyword evidence="3" id="KW-1185">Reference proteome</keyword>
<dbReference type="InterPro" id="IPR055294">
    <property type="entry name" value="FBL60-like"/>
</dbReference>
<protein>
    <submittedName>
        <fullName evidence="2">Predicted protein</fullName>
    </submittedName>
</protein>
<sequence>MDDIQESFRSFVDKTLALQGGAPINKFSLKCGDRHDEVHVDHWINNALEHGVSELHLRLTDVMRCHFPSNVFVSKTMAKLTLGTEISIVRVPSVTSLPAVLKTLFLDSVWFDKREFSDVFLAGCPALEDLTIDQKSFPGLPNVVSSKTIRRLTIVYTCAHDVDWFRAVALDTPSLVSLFYSTYARHRYRRHCNLDSLIKATLDLHFLENVKCGEPFGPNVTNLIYGIRNVKILHLTSSAAECQGSDNEMKHISHFLLKRECLQLVHVNFSETIVDSKKVQLTEDLFKLPSASS</sequence>
<dbReference type="Proteomes" id="UP000008694">
    <property type="component" value="Unassembled WGS sequence"/>
</dbReference>
<evidence type="ECO:0000313" key="3">
    <source>
        <dbReference type="Proteomes" id="UP000008694"/>
    </source>
</evidence>
<gene>
    <name evidence="2" type="ORF">ARALYDRAFT_665191</name>
</gene>
<dbReference type="EMBL" id="GL348717">
    <property type="protein sequence ID" value="EFH53626.1"/>
    <property type="molecule type" value="Genomic_DNA"/>
</dbReference>
<name>D7LNI0_ARALL</name>
<dbReference type="AlphaFoldDB" id="D7LNI0"/>
<evidence type="ECO:0000313" key="2">
    <source>
        <dbReference type="EMBL" id="EFH53626.1"/>
    </source>
</evidence>
<dbReference type="HOGENOM" id="CLU_010721_7_0_1"/>
<dbReference type="PANTHER" id="PTHR31293:SF22">
    <property type="entry name" value="BNAC06G06520D PROTEIN"/>
    <property type="match status" value="1"/>
</dbReference>
<organism evidence="3">
    <name type="scientific">Arabidopsis lyrata subsp. lyrata</name>
    <name type="common">Lyre-leaved rock-cress</name>
    <dbReference type="NCBI Taxonomy" id="81972"/>
    <lineage>
        <taxon>Eukaryota</taxon>
        <taxon>Viridiplantae</taxon>
        <taxon>Streptophyta</taxon>
        <taxon>Embryophyta</taxon>
        <taxon>Tracheophyta</taxon>
        <taxon>Spermatophyta</taxon>
        <taxon>Magnoliopsida</taxon>
        <taxon>eudicotyledons</taxon>
        <taxon>Gunneridae</taxon>
        <taxon>Pentapetalae</taxon>
        <taxon>rosids</taxon>
        <taxon>malvids</taxon>
        <taxon>Brassicales</taxon>
        <taxon>Brassicaceae</taxon>
        <taxon>Camelineae</taxon>
        <taxon>Arabidopsis</taxon>
    </lineage>
</organism>
<dbReference type="PANTHER" id="PTHR31293">
    <property type="entry name" value="RNI-LIKE SUPERFAMILY PROTEIN"/>
    <property type="match status" value="1"/>
</dbReference>
<accession>D7LNI0</accession>
<dbReference type="Pfam" id="PF24758">
    <property type="entry name" value="LRR_At5g56370"/>
    <property type="match status" value="1"/>
</dbReference>